<dbReference type="PANTHER" id="PTHR11851:SF49">
    <property type="entry name" value="MITOCHONDRIAL-PROCESSING PEPTIDASE SUBUNIT ALPHA"/>
    <property type="match status" value="1"/>
</dbReference>
<reference evidence="9" key="1">
    <citation type="submission" date="2022-05" db="EMBL/GenBank/DDBJ databases">
        <title>Sphingomonas sp. strain RMG20 Genome sequencing and assembly.</title>
        <authorList>
            <person name="Kim I."/>
        </authorList>
    </citation>
    <scope>NUCLEOTIDE SEQUENCE</scope>
    <source>
        <strain evidence="9">RMG20</strain>
    </source>
</reference>
<dbReference type="InterPro" id="IPR011765">
    <property type="entry name" value="Pept_M16_N"/>
</dbReference>
<keyword evidence="3" id="KW-0645">Protease</keyword>
<dbReference type="InterPro" id="IPR050361">
    <property type="entry name" value="MPP/UQCRC_Complex"/>
</dbReference>
<accession>A0ABY4TPQ4</accession>
<dbReference type="Pfam" id="PF05193">
    <property type="entry name" value="Peptidase_M16_C"/>
    <property type="match status" value="2"/>
</dbReference>
<evidence type="ECO:0000256" key="5">
    <source>
        <dbReference type="SAM" id="MobiDB-lite"/>
    </source>
</evidence>
<dbReference type="EMBL" id="CP098401">
    <property type="protein sequence ID" value="URW74378.1"/>
    <property type="molecule type" value="Genomic_DNA"/>
</dbReference>
<feature type="domain" description="Peptidase M16 N-terminal" evidence="7">
    <location>
        <begin position="70"/>
        <end position="192"/>
    </location>
</feature>
<evidence type="ECO:0000256" key="3">
    <source>
        <dbReference type="ARBA" id="ARBA00023049"/>
    </source>
</evidence>
<name>A0ABY4TPQ4_9SPHN</name>
<dbReference type="Proteomes" id="UP001055580">
    <property type="component" value="Chromosome"/>
</dbReference>
<feature type="compositionally biased region" description="Polar residues" evidence="5">
    <location>
        <begin position="354"/>
        <end position="370"/>
    </location>
</feature>
<sequence length="958" mass="100282">MPLNSLARRLSALALMACAAAGVARNQTPTPPVAAPAVAPSWLHAGSDIPADPEWRTGTLPNGVRYAVRRNATPPNTVAIRVRIDAGALMEGDAESGWAHFLEHMVFRGTTRRPDGEAVRLWQRLGASFGSDTNAFTSMRATVYKLDLPRNDAASLDEATGALADMMTDATIAPKLVDIERKVVLAERAARITPSAQKVQDAVRPLFQSGLLAERRDVGGTAASLAATDSAGLRRFYKRWYRPERAVVVVAGDADPAVLEGLVRRHFGGWQGDGPRPSEPAYGAPTIPATNTRIVVDPLVPAGLAVAWIAPHDDAVVTAERERADTLATIALRILNQRLDAEARTGGDMLGASVSRSQSRNLADQTTLSVSPRPDRLLPALVQAYRVVNRTLATPVDQAEIDQQTAGVGQALRRAADTSTTWSSATQADLFVGAVDSGDVAGPRAYYADLFAAQVPAITPAAVQSVLRTLFAPEPRLLVIARAPVPAGDAAKALTDARKAGGGAASALRTVTIDALSPPRAAGAIAGERRINDLGIERVTFANGVELDIKHTDYARDSIGIDVRIGHGLAGRRPGDAGLGWSSGVLAASGIAGFTAPELARFAAGRQVGFGVSPGTGALSLSGTTSRRDLDEALRVMLAGVLRPSIDPVALSQAKDGFKAVFATIRNRPGSVLQLVAAPALYGGDLRFRGLPAPGDVYGATVLGLRRYWTEQMAAGPVRIAIVGDVDRDAAIAAVARTFGALPPRTDVPPAAASLAISAMAAGPIRATHAGDPDQAAVMLAWRTGGALADLKTARALLVAQALIQNRLTEEFRETEGGSYSPSVSGSAAPGFEDFGAVVASAQLRPERIADFAAAVTRIVADIAARGPDADALARARQTVVAAAERNRAGNAYWRAALGGDLDDPRQVESIRSYVEGRRVVDAAAVQAVVRRYLTAAPLRIEVVPASRATRTKTDAAP</sequence>
<feature type="chain" id="PRO_5046093326" evidence="6">
    <location>
        <begin position="20"/>
        <end position="958"/>
    </location>
</feature>
<keyword evidence="6" id="KW-0732">Signal</keyword>
<feature type="signal peptide" evidence="6">
    <location>
        <begin position="1"/>
        <end position="19"/>
    </location>
</feature>
<feature type="domain" description="Peptidase M16 C-terminal" evidence="8">
    <location>
        <begin position="708"/>
        <end position="879"/>
    </location>
</feature>
<dbReference type="SUPFAM" id="SSF63411">
    <property type="entry name" value="LuxS/MPP-like metallohydrolase"/>
    <property type="match status" value="4"/>
</dbReference>
<dbReference type="RefSeq" id="WP_250748152.1">
    <property type="nucleotide sequence ID" value="NZ_CP098401.1"/>
</dbReference>
<evidence type="ECO:0000313" key="9">
    <source>
        <dbReference type="EMBL" id="URW74378.1"/>
    </source>
</evidence>
<comment type="similarity">
    <text evidence="2 4">Belongs to the peptidase M16 family.</text>
</comment>
<dbReference type="InterPro" id="IPR007863">
    <property type="entry name" value="Peptidase_M16_C"/>
</dbReference>
<evidence type="ECO:0000259" key="7">
    <source>
        <dbReference type="Pfam" id="PF00675"/>
    </source>
</evidence>
<dbReference type="Gene3D" id="3.30.830.10">
    <property type="entry name" value="Metalloenzyme, LuxS/M16 peptidase-like"/>
    <property type="match status" value="4"/>
</dbReference>
<keyword evidence="3" id="KW-0482">Metalloprotease</keyword>
<evidence type="ECO:0000256" key="4">
    <source>
        <dbReference type="RuleBase" id="RU004447"/>
    </source>
</evidence>
<dbReference type="InterPro" id="IPR001431">
    <property type="entry name" value="Pept_M16_Zn_BS"/>
</dbReference>
<feature type="domain" description="Peptidase M16 C-terminal" evidence="8">
    <location>
        <begin position="233"/>
        <end position="403"/>
    </location>
</feature>
<dbReference type="InterPro" id="IPR011249">
    <property type="entry name" value="Metalloenz_LuxS/M16"/>
</dbReference>
<feature type="region of interest" description="Disordered" evidence="5">
    <location>
        <begin position="351"/>
        <end position="370"/>
    </location>
</feature>
<dbReference type="Pfam" id="PF00675">
    <property type="entry name" value="Peptidase_M16"/>
    <property type="match status" value="1"/>
</dbReference>
<evidence type="ECO:0000256" key="1">
    <source>
        <dbReference type="ARBA" id="ARBA00001947"/>
    </source>
</evidence>
<comment type="cofactor">
    <cofactor evidence="1">
        <name>Zn(2+)</name>
        <dbReference type="ChEBI" id="CHEBI:29105"/>
    </cofactor>
</comment>
<dbReference type="PROSITE" id="PS00143">
    <property type="entry name" value="INSULINASE"/>
    <property type="match status" value="1"/>
</dbReference>
<dbReference type="PANTHER" id="PTHR11851">
    <property type="entry name" value="METALLOPROTEASE"/>
    <property type="match status" value="1"/>
</dbReference>
<protein>
    <submittedName>
        <fullName evidence="9">Insulinase family protein</fullName>
    </submittedName>
</protein>
<evidence type="ECO:0000256" key="2">
    <source>
        <dbReference type="ARBA" id="ARBA00007261"/>
    </source>
</evidence>
<evidence type="ECO:0000259" key="8">
    <source>
        <dbReference type="Pfam" id="PF05193"/>
    </source>
</evidence>
<keyword evidence="3" id="KW-0378">Hydrolase</keyword>
<organism evidence="9 10">
    <name type="scientific">Sphingomonas donggukensis</name>
    <dbReference type="NCBI Taxonomy" id="2949093"/>
    <lineage>
        <taxon>Bacteria</taxon>
        <taxon>Pseudomonadati</taxon>
        <taxon>Pseudomonadota</taxon>
        <taxon>Alphaproteobacteria</taxon>
        <taxon>Sphingomonadales</taxon>
        <taxon>Sphingomonadaceae</taxon>
        <taxon>Sphingomonas</taxon>
    </lineage>
</organism>
<gene>
    <name evidence="9" type="ORF">M9980_07175</name>
</gene>
<proteinExistence type="inferred from homology"/>
<keyword evidence="10" id="KW-1185">Reference proteome</keyword>
<evidence type="ECO:0000256" key="6">
    <source>
        <dbReference type="SAM" id="SignalP"/>
    </source>
</evidence>
<evidence type="ECO:0000313" key="10">
    <source>
        <dbReference type="Proteomes" id="UP001055580"/>
    </source>
</evidence>